<dbReference type="InterPro" id="IPR015168">
    <property type="entry name" value="SsuA/THI5"/>
</dbReference>
<organism evidence="3 4">
    <name type="scientific">Fundicoccus culcitae</name>
    <dbReference type="NCBI Taxonomy" id="2969821"/>
    <lineage>
        <taxon>Bacteria</taxon>
        <taxon>Bacillati</taxon>
        <taxon>Bacillota</taxon>
        <taxon>Bacilli</taxon>
        <taxon>Lactobacillales</taxon>
        <taxon>Aerococcaceae</taxon>
        <taxon>Fundicoccus</taxon>
    </lineage>
</organism>
<dbReference type="Gene3D" id="3.40.190.10">
    <property type="entry name" value="Periplasmic binding protein-like II"/>
    <property type="match status" value="2"/>
</dbReference>
<protein>
    <submittedName>
        <fullName evidence="3">ABC transporter substrate-binding protein</fullName>
    </submittedName>
</protein>
<evidence type="ECO:0000313" key="3">
    <source>
        <dbReference type="EMBL" id="UUX32995.1"/>
    </source>
</evidence>
<dbReference type="Pfam" id="PF09084">
    <property type="entry name" value="NMT1"/>
    <property type="match status" value="1"/>
</dbReference>
<feature type="domain" description="SsuA/THI5-like" evidence="2">
    <location>
        <begin position="42"/>
        <end position="256"/>
    </location>
</feature>
<name>A0ABY5P309_9LACT</name>
<dbReference type="RefSeq" id="WP_313792495.1">
    <property type="nucleotide sequence ID" value="NZ_CP102453.1"/>
</dbReference>
<dbReference type="InterPro" id="IPR027939">
    <property type="entry name" value="NMT1/THI5"/>
</dbReference>
<evidence type="ECO:0000259" key="2">
    <source>
        <dbReference type="Pfam" id="PF09084"/>
    </source>
</evidence>
<keyword evidence="1" id="KW-0732">Signal</keyword>
<dbReference type="Proteomes" id="UP001315967">
    <property type="component" value="Chromosome"/>
</dbReference>
<dbReference type="PANTHER" id="PTHR31528:SF3">
    <property type="entry name" value="THIAMINE BIOSYNTHESIS PROTEIN HI_0357-RELATED"/>
    <property type="match status" value="1"/>
</dbReference>
<evidence type="ECO:0000256" key="1">
    <source>
        <dbReference type="SAM" id="SignalP"/>
    </source>
</evidence>
<evidence type="ECO:0000313" key="4">
    <source>
        <dbReference type="Proteomes" id="UP001315967"/>
    </source>
</evidence>
<proteinExistence type="predicted"/>
<feature type="chain" id="PRO_5046054210" evidence="1">
    <location>
        <begin position="30"/>
        <end position="330"/>
    </location>
</feature>
<dbReference type="SUPFAM" id="SSF53850">
    <property type="entry name" value="Periplasmic binding protein-like II"/>
    <property type="match status" value="1"/>
</dbReference>
<reference evidence="3 4" key="1">
    <citation type="submission" date="2022-08" db="EMBL/GenBank/DDBJ databases">
        <title>Aerococcaceae sp. nov isolated from spoiled eye mask.</title>
        <authorList>
            <person name="Zhou G."/>
            <person name="Xie X.-B."/>
            <person name="Shi Q.-S."/>
            <person name="Wang Y.-S."/>
            <person name="Wen X."/>
            <person name="Peng H."/>
            <person name="Yang X.-J."/>
            <person name="Tao H.-B."/>
            <person name="Huang X.-M."/>
        </authorList>
    </citation>
    <scope>NUCLEOTIDE SEQUENCE [LARGE SCALE GENOMIC DNA]</scope>
    <source>
        <strain evidence="4">DM20194951</strain>
    </source>
</reference>
<keyword evidence="4" id="KW-1185">Reference proteome</keyword>
<dbReference type="EMBL" id="CP102453">
    <property type="protein sequence ID" value="UUX32995.1"/>
    <property type="molecule type" value="Genomic_DNA"/>
</dbReference>
<feature type="signal peptide" evidence="1">
    <location>
        <begin position="1"/>
        <end position="29"/>
    </location>
</feature>
<accession>A0ABY5P309</accession>
<sequence length="330" mass="37224">MFKCEITKCKWFLIASLFLMLSVPNTVYAEGTIDIILDWVPNTNHTGLYVALDQGYFEEAGVEVAIRRPPQGSTTELIGLGQAPFGISFQDTLAYRLAAGLPVTAVATIIEHNTSGIISNEDAGITEPSKMVGYTYGTWNDTIELGMLEHILAFEEVDFDDVQLVPNQADNSIIGLANNMFDSAWVYYGWDGIMAEYQEVPTNFFYFRDYAEELDFYSPVIIANNDYLAENGEEAALVIQAIKRGYQYAIENPQAAAGILMTYAPELTDQREMVIASQIWMSEQYTSNPQQWGVIEEERWNAFYQWLYANNLIDVDLSQAIHFTNDYLGD</sequence>
<dbReference type="PANTHER" id="PTHR31528">
    <property type="entry name" value="4-AMINO-5-HYDROXYMETHYL-2-METHYLPYRIMIDINE PHOSPHATE SYNTHASE THI11-RELATED"/>
    <property type="match status" value="1"/>
</dbReference>
<gene>
    <name evidence="3" type="ORF">NRE15_08705</name>
</gene>